<dbReference type="Proteomes" id="UP000823388">
    <property type="component" value="Chromosome 9N"/>
</dbReference>
<dbReference type="AlphaFoldDB" id="A0A8T0N7F0"/>
<feature type="domain" description="DUF6598" evidence="1">
    <location>
        <begin position="60"/>
        <end position="295"/>
    </location>
</feature>
<comment type="caution">
    <text evidence="2">The sequence shown here is derived from an EMBL/GenBank/DDBJ whole genome shotgun (WGS) entry which is preliminary data.</text>
</comment>
<keyword evidence="3" id="KW-1185">Reference proteome</keyword>
<feature type="non-terminal residue" evidence="2">
    <location>
        <position position="300"/>
    </location>
</feature>
<dbReference type="Pfam" id="PF20241">
    <property type="entry name" value="DUF6598"/>
    <property type="match status" value="1"/>
</dbReference>
<dbReference type="PANTHER" id="PTHR33065:SF19">
    <property type="entry name" value="OS11G0130700 PROTEIN"/>
    <property type="match status" value="1"/>
</dbReference>
<dbReference type="EMBL" id="CM029054">
    <property type="protein sequence ID" value="KAG2544069.1"/>
    <property type="molecule type" value="Genomic_DNA"/>
</dbReference>
<organism evidence="2 3">
    <name type="scientific">Panicum virgatum</name>
    <name type="common">Blackwell switchgrass</name>
    <dbReference type="NCBI Taxonomy" id="38727"/>
    <lineage>
        <taxon>Eukaryota</taxon>
        <taxon>Viridiplantae</taxon>
        <taxon>Streptophyta</taxon>
        <taxon>Embryophyta</taxon>
        <taxon>Tracheophyta</taxon>
        <taxon>Spermatophyta</taxon>
        <taxon>Magnoliopsida</taxon>
        <taxon>Liliopsida</taxon>
        <taxon>Poales</taxon>
        <taxon>Poaceae</taxon>
        <taxon>PACMAD clade</taxon>
        <taxon>Panicoideae</taxon>
        <taxon>Panicodae</taxon>
        <taxon>Paniceae</taxon>
        <taxon>Panicinae</taxon>
        <taxon>Panicum</taxon>
        <taxon>Panicum sect. Hiantes</taxon>
    </lineage>
</organism>
<evidence type="ECO:0000313" key="2">
    <source>
        <dbReference type="EMBL" id="KAG2544069.1"/>
    </source>
</evidence>
<accession>A0A8T0N7F0</accession>
<protein>
    <recommendedName>
        <fullName evidence="1">DUF6598 domain-containing protein</fullName>
    </recommendedName>
</protein>
<proteinExistence type="predicted"/>
<gene>
    <name evidence="2" type="ORF">PVAP13_9NG835046</name>
</gene>
<name>A0A8T0N7F0_PANVG</name>
<sequence length="300" mass="33102">AILANSGHRDGSVYAVSGGWHQRYRISDRNETGLEPMTLSDPSNCCPDRENCFIHTPRPMMQIFSVKLGKLLEEDGPVQLYGYIATRDLLDPLVNYIVNRSRDDPIIVYQGSLIEMTGPKRGIEMQSAVLIEYDLRIKKGEHEVDDLQLIDGISDFSELATPTCKPFLNRIDGAGGGVDITLAMLSEAVEATIEVDITQVHGSGFRLLLSSYVGGLEREREEIHVFRGVISEACGMRRFGVAAAIDTWMRVKFKVTDGSGGSTSEVERHASFKASMHGCASQQMELDQASITVKVTWSTL</sequence>
<dbReference type="PANTHER" id="PTHR33065">
    <property type="entry name" value="OS07G0486400 PROTEIN"/>
    <property type="match status" value="1"/>
</dbReference>
<reference evidence="2" key="1">
    <citation type="submission" date="2020-05" db="EMBL/GenBank/DDBJ databases">
        <title>WGS assembly of Panicum virgatum.</title>
        <authorList>
            <person name="Lovell J.T."/>
            <person name="Jenkins J."/>
            <person name="Shu S."/>
            <person name="Juenger T.E."/>
            <person name="Schmutz J."/>
        </authorList>
    </citation>
    <scope>NUCLEOTIDE SEQUENCE</scope>
    <source>
        <strain evidence="2">AP13</strain>
    </source>
</reference>
<dbReference type="InterPro" id="IPR046533">
    <property type="entry name" value="DUF6598"/>
</dbReference>
<evidence type="ECO:0000313" key="3">
    <source>
        <dbReference type="Proteomes" id="UP000823388"/>
    </source>
</evidence>
<feature type="non-terminal residue" evidence="2">
    <location>
        <position position="1"/>
    </location>
</feature>
<evidence type="ECO:0000259" key="1">
    <source>
        <dbReference type="Pfam" id="PF20241"/>
    </source>
</evidence>